<dbReference type="InterPro" id="IPR050829">
    <property type="entry name" value="CorA_MIT"/>
</dbReference>
<comment type="caution">
    <text evidence="7">The sequence shown here is derived from an EMBL/GenBank/DDBJ whole genome shotgun (WGS) entry which is preliminary data.</text>
</comment>
<protein>
    <submittedName>
        <fullName evidence="7">Uncharacterized protein</fullName>
    </submittedName>
</protein>
<organism evidence="7 8">
    <name type="scientific">Podospora aff. communis PSN243</name>
    <dbReference type="NCBI Taxonomy" id="3040156"/>
    <lineage>
        <taxon>Eukaryota</taxon>
        <taxon>Fungi</taxon>
        <taxon>Dikarya</taxon>
        <taxon>Ascomycota</taxon>
        <taxon>Pezizomycotina</taxon>
        <taxon>Sordariomycetes</taxon>
        <taxon>Sordariomycetidae</taxon>
        <taxon>Sordariales</taxon>
        <taxon>Podosporaceae</taxon>
        <taxon>Podospora</taxon>
    </lineage>
</organism>
<feature type="compositionally biased region" description="Polar residues" evidence="5">
    <location>
        <begin position="1"/>
        <end position="12"/>
    </location>
</feature>
<evidence type="ECO:0000256" key="4">
    <source>
        <dbReference type="ARBA" id="ARBA00023136"/>
    </source>
</evidence>
<accession>A0AAV9GWL1</accession>
<feature type="transmembrane region" description="Helical" evidence="6">
    <location>
        <begin position="906"/>
        <end position="930"/>
    </location>
</feature>
<dbReference type="Pfam" id="PF01544">
    <property type="entry name" value="CorA"/>
    <property type="match status" value="1"/>
</dbReference>
<dbReference type="AlphaFoldDB" id="A0AAV9GWL1"/>
<dbReference type="EMBL" id="MU865930">
    <property type="protein sequence ID" value="KAK4450951.1"/>
    <property type="molecule type" value="Genomic_DNA"/>
</dbReference>
<evidence type="ECO:0000313" key="8">
    <source>
        <dbReference type="Proteomes" id="UP001321760"/>
    </source>
</evidence>
<dbReference type="PANTHER" id="PTHR47685:SF1">
    <property type="entry name" value="MAGNESIUM TRANSPORT PROTEIN CORA"/>
    <property type="match status" value="1"/>
</dbReference>
<evidence type="ECO:0000313" key="7">
    <source>
        <dbReference type="EMBL" id="KAK4450951.1"/>
    </source>
</evidence>
<gene>
    <name evidence="7" type="ORF">QBC34DRAFT_401900</name>
</gene>
<evidence type="ECO:0000256" key="1">
    <source>
        <dbReference type="ARBA" id="ARBA00004141"/>
    </source>
</evidence>
<name>A0AAV9GWL1_9PEZI</name>
<evidence type="ECO:0000256" key="2">
    <source>
        <dbReference type="ARBA" id="ARBA00022692"/>
    </source>
</evidence>
<dbReference type="SUPFAM" id="SSF144083">
    <property type="entry name" value="Magnesium transport protein CorA, transmembrane region"/>
    <property type="match status" value="1"/>
</dbReference>
<keyword evidence="3 6" id="KW-1133">Transmembrane helix</keyword>
<dbReference type="PANTHER" id="PTHR47685">
    <property type="entry name" value="MAGNESIUM TRANSPORT PROTEIN CORA"/>
    <property type="match status" value="1"/>
</dbReference>
<feature type="compositionally biased region" description="Basic residues" evidence="5">
    <location>
        <begin position="1056"/>
        <end position="1077"/>
    </location>
</feature>
<evidence type="ECO:0000256" key="6">
    <source>
        <dbReference type="SAM" id="Phobius"/>
    </source>
</evidence>
<feature type="compositionally biased region" description="Acidic residues" evidence="5">
    <location>
        <begin position="1081"/>
        <end position="1091"/>
    </location>
</feature>
<reference evidence="7" key="1">
    <citation type="journal article" date="2023" name="Mol. Phylogenet. Evol.">
        <title>Genome-scale phylogeny and comparative genomics of the fungal order Sordariales.</title>
        <authorList>
            <person name="Hensen N."/>
            <person name="Bonometti L."/>
            <person name="Westerberg I."/>
            <person name="Brannstrom I.O."/>
            <person name="Guillou S."/>
            <person name="Cros-Aarteil S."/>
            <person name="Calhoun S."/>
            <person name="Haridas S."/>
            <person name="Kuo A."/>
            <person name="Mondo S."/>
            <person name="Pangilinan J."/>
            <person name="Riley R."/>
            <person name="LaButti K."/>
            <person name="Andreopoulos B."/>
            <person name="Lipzen A."/>
            <person name="Chen C."/>
            <person name="Yan M."/>
            <person name="Daum C."/>
            <person name="Ng V."/>
            <person name="Clum A."/>
            <person name="Steindorff A."/>
            <person name="Ohm R.A."/>
            <person name="Martin F."/>
            <person name="Silar P."/>
            <person name="Natvig D.O."/>
            <person name="Lalanne C."/>
            <person name="Gautier V."/>
            <person name="Ament-Velasquez S.L."/>
            <person name="Kruys A."/>
            <person name="Hutchinson M.I."/>
            <person name="Powell A.J."/>
            <person name="Barry K."/>
            <person name="Miller A.N."/>
            <person name="Grigoriev I.V."/>
            <person name="Debuchy R."/>
            <person name="Gladieux P."/>
            <person name="Hiltunen Thoren M."/>
            <person name="Johannesson H."/>
        </authorList>
    </citation>
    <scope>NUCLEOTIDE SEQUENCE</scope>
    <source>
        <strain evidence="7">PSN243</strain>
    </source>
</reference>
<evidence type="ECO:0000256" key="3">
    <source>
        <dbReference type="ARBA" id="ARBA00022989"/>
    </source>
</evidence>
<reference evidence="7" key="2">
    <citation type="submission" date="2023-05" db="EMBL/GenBank/DDBJ databases">
        <authorList>
            <consortium name="Lawrence Berkeley National Laboratory"/>
            <person name="Steindorff A."/>
            <person name="Hensen N."/>
            <person name="Bonometti L."/>
            <person name="Westerberg I."/>
            <person name="Brannstrom I.O."/>
            <person name="Guillou S."/>
            <person name="Cros-Aarteil S."/>
            <person name="Calhoun S."/>
            <person name="Haridas S."/>
            <person name="Kuo A."/>
            <person name="Mondo S."/>
            <person name="Pangilinan J."/>
            <person name="Riley R."/>
            <person name="Labutti K."/>
            <person name="Andreopoulos B."/>
            <person name="Lipzen A."/>
            <person name="Chen C."/>
            <person name="Yanf M."/>
            <person name="Daum C."/>
            <person name="Ng V."/>
            <person name="Clum A."/>
            <person name="Ohm R."/>
            <person name="Martin F."/>
            <person name="Silar P."/>
            <person name="Natvig D."/>
            <person name="Lalanne C."/>
            <person name="Gautier V."/>
            <person name="Ament-Velasquez S.L."/>
            <person name="Kruys A."/>
            <person name="Hutchinson M.I."/>
            <person name="Powell A.J."/>
            <person name="Barry K."/>
            <person name="Miller A.N."/>
            <person name="Grigoriev I.V."/>
            <person name="Debuchy R."/>
            <person name="Gladieux P."/>
            <person name="Thoren M.H."/>
            <person name="Johannesson H."/>
        </authorList>
    </citation>
    <scope>NUCLEOTIDE SEQUENCE</scope>
    <source>
        <strain evidence="7">PSN243</strain>
    </source>
</reference>
<evidence type="ECO:0000256" key="5">
    <source>
        <dbReference type="SAM" id="MobiDB-lite"/>
    </source>
</evidence>
<dbReference type="GO" id="GO:0016020">
    <property type="term" value="C:membrane"/>
    <property type="evidence" value="ECO:0007669"/>
    <property type="project" value="UniProtKB-SubCell"/>
</dbReference>
<dbReference type="InterPro" id="IPR045863">
    <property type="entry name" value="CorA_TM1_TM2"/>
</dbReference>
<dbReference type="GO" id="GO:0046873">
    <property type="term" value="F:metal ion transmembrane transporter activity"/>
    <property type="evidence" value="ECO:0007669"/>
    <property type="project" value="InterPro"/>
</dbReference>
<feature type="region of interest" description="Disordered" evidence="5">
    <location>
        <begin position="1"/>
        <end position="48"/>
    </location>
</feature>
<feature type="region of interest" description="Disordered" evidence="5">
    <location>
        <begin position="70"/>
        <end position="96"/>
    </location>
</feature>
<dbReference type="InterPro" id="IPR002523">
    <property type="entry name" value="MgTranspt_CorA/ZnTranspt_ZntB"/>
</dbReference>
<dbReference type="Proteomes" id="UP001321760">
    <property type="component" value="Unassembled WGS sequence"/>
</dbReference>
<feature type="compositionally biased region" description="Low complexity" evidence="5">
    <location>
        <begin position="84"/>
        <end position="93"/>
    </location>
</feature>
<comment type="subcellular location">
    <subcellularLocation>
        <location evidence="1">Membrane</location>
        <topology evidence="1">Multi-pass membrane protein</topology>
    </subcellularLocation>
</comment>
<feature type="transmembrane region" description="Helical" evidence="6">
    <location>
        <begin position="942"/>
        <end position="962"/>
    </location>
</feature>
<keyword evidence="2 6" id="KW-0812">Transmembrane</keyword>
<dbReference type="Gene3D" id="1.20.58.340">
    <property type="entry name" value="Magnesium transport protein CorA, transmembrane region"/>
    <property type="match status" value="1"/>
</dbReference>
<feature type="region of interest" description="Disordered" evidence="5">
    <location>
        <begin position="1056"/>
        <end position="1114"/>
    </location>
</feature>
<keyword evidence="8" id="KW-1185">Reference proteome</keyword>
<proteinExistence type="predicted"/>
<sequence>MTSQTNNGSPTSLGEEVSEPESSEDNQPGARVEDGHQESQQTPGIVNIPVSVENAKAASAINYFFQVAKGTPDEDSTPQRELTSESSSSSTSSFGMLDTEDDAKLYAFVPRRLQQLSEDNTPRHGGDGRFQLQVVNQPEEGARPILNQPPPGTLLVYDSKIKGSGSFGRGYTVELKTQAVITGGTQPQFEWIHIQRSQLDFDDFKKRICSHPNLSRVEREDLDHILTKIKKDSNRERQRSRGSPINHLKNNVISRRLMVGDGATRSRFGRLFVWACIPYACLQEYVGDSPSSALSFPTVTLMQAGSAGSPKNRDMKQAVCNMTTDPAKYCYHVAQLWVVVIGDALLFTSSVMSQQDLAAKTIKITRMETDSPPRSQPQDLSLRESVRNIFVSYNGCWLWRIPLRECETWFDFVSFFREFWPKGLRFEFCGEELTSGDWDNLKRSALASNKTFTIDFTPVPPPDPIEHGVLKPLSPATSPTSDRSFHMFALGVPDSKSLLDDLKDADSYMSTGTKYTDHVAYARCRHSSRAEVHAMLLEQGSNILIGADREDGNAPKVEKKCGTGHELRIDMFNIFEEILGFFVPLTVESPTTGKFWGALYEILEQHASSSHCHPRDNKRQTAAFANLPDLLDSLSRLAQQLQTFREYLICASPAVLSGLTPPKSMYRGWILLLLGLIYGSKKGHKYRAFVQKASKAILEGILEISEALSDKTLPGREVLLPLDLVSIIVLNLAADVSRDGQQHLPTTKVYNDTVSSLEGQIWSRQSDRALDKQISYLTKEIDILFSKVLRGQIRWFEAVGQLSRNVQTQQQGQHRYHGHRGEDNREKIYNIAAHVLSRVPTVILDSSPPFASAISPLGFRGDIVSLGSIKVRDKTKALHDVQDRAIDLRVDNTNDLDISKDHQERLIFIFTVVTVVFLPLSSVAAIFGMNTSDIRDLEWGQGLFWAVALPVTVIVLLLAFAWPERLPPLSSLFSRADGAGSFYGGKPEREILHPRRHGPALAEEEIGIEPWGGHVPHHHHAWAPYPSYPMPPPPPPGPGPIPPYARQEMENWYNPGRHRTQHHRDHRTMPAPHRRRMHDVEDSDSISDADGAEVRGRPKAWSFAGSGDDRPHYYRSGAQAANLRYAHMHDRTDSETV</sequence>
<keyword evidence="4 6" id="KW-0472">Membrane</keyword>